<gene>
    <name evidence="2" type="ORF">Q5741_01820</name>
</gene>
<feature type="compositionally biased region" description="Polar residues" evidence="1">
    <location>
        <begin position="211"/>
        <end position="230"/>
    </location>
</feature>
<comment type="caution">
    <text evidence="2">The sequence shown here is derived from an EMBL/GenBank/DDBJ whole genome shotgun (WGS) entry which is preliminary data.</text>
</comment>
<feature type="region of interest" description="Disordered" evidence="1">
    <location>
        <begin position="209"/>
        <end position="262"/>
    </location>
</feature>
<feature type="compositionally biased region" description="Basic and acidic residues" evidence="1">
    <location>
        <begin position="74"/>
        <end position="87"/>
    </location>
</feature>
<dbReference type="Proteomes" id="UP001240171">
    <property type="component" value="Unassembled WGS sequence"/>
</dbReference>
<reference evidence="2 3" key="1">
    <citation type="submission" date="2023-07" db="EMBL/GenBank/DDBJ databases">
        <title>Paenibacillus sp. JX-17 nov. isolated from soil.</title>
        <authorList>
            <person name="Wan Y."/>
            <person name="Liu B."/>
        </authorList>
    </citation>
    <scope>NUCLEOTIDE SEQUENCE [LARGE SCALE GENOMIC DNA]</scope>
    <source>
        <strain evidence="2 3">JX-17</strain>
    </source>
</reference>
<dbReference type="InterPro" id="IPR025577">
    <property type="entry name" value="FlxA"/>
</dbReference>
<dbReference type="EMBL" id="JAUQTB010000001">
    <property type="protein sequence ID" value="MDO7905150.1"/>
    <property type="molecule type" value="Genomic_DNA"/>
</dbReference>
<proteinExistence type="predicted"/>
<name>A0ABT9C7A5_9BACL</name>
<accession>A0ABT9C7A5</accession>
<evidence type="ECO:0000256" key="1">
    <source>
        <dbReference type="SAM" id="MobiDB-lite"/>
    </source>
</evidence>
<dbReference type="Pfam" id="PF14282">
    <property type="entry name" value="FlxA"/>
    <property type="match status" value="1"/>
</dbReference>
<keyword evidence="3" id="KW-1185">Reference proteome</keyword>
<feature type="region of interest" description="Disordered" evidence="1">
    <location>
        <begin position="1"/>
        <end position="55"/>
    </location>
</feature>
<organism evidence="2 3">
    <name type="scientific">Paenibacillus lacisoli</name>
    <dbReference type="NCBI Taxonomy" id="3064525"/>
    <lineage>
        <taxon>Bacteria</taxon>
        <taxon>Bacillati</taxon>
        <taxon>Bacillota</taxon>
        <taxon>Bacilli</taxon>
        <taxon>Bacillales</taxon>
        <taxon>Paenibacillaceae</taxon>
        <taxon>Paenibacillus</taxon>
    </lineage>
</organism>
<evidence type="ECO:0000313" key="3">
    <source>
        <dbReference type="Proteomes" id="UP001240171"/>
    </source>
</evidence>
<protein>
    <submittedName>
        <fullName evidence="2">FlxA-like family protein</fullName>
    </submittedName>
</protein>
<feature type="compositionally biased region" description="Basic and acidic residues" evidence="1">
    <location>
        <begin position="46"/>
        <end position="55"/>
    </location>
</feature>
<evidence type="ECO:0000313" key="2">
    <source>
        <dbReference type="EMBL" id="MDO7905150.1"/>
    </source>
</evidence>
<feature type="region of interest" description="Disordered" evidence="1">
    <location>
        <begin position="72"/>
        <end position="111"/>
    </location>
</feature>
<feature type="compositionally biased region" description="Polar residues" evidence="1">
    <location>
        <begin position="1"/>
        <end position="17"/>
    </location>
</feature>
<feature type="compositionally biased region" description="Polar residues" evidence="1">
    <location>
        <begin position="92"/>
        <end position="111"/>
    </location>
</feature>
<sequence length="262" mass="29377">MGENMINSLSRSSTSITPPAMTDTDKEIRNLMQQKSKIMEQIQDVKANDKLDTKTKSARIKTLTENMQQIDAEILQKKAEEQEEKNKNKQQSSTAEQESSRPSELTDPVSSQQLLTNGLQYNQLGKLVGMRNQANHTIQTIEGELQNGRLLYENTADPDGAKSVMLANAERTVFQKKRESIQDVKVTVHRIEGKMNDILQDIHDTQKKAGVTNSPANINSQTDTNDSPETGNPDPNDEITDPEQRDTRSHKTSTKTSIDIRV</sequence>